<name>A0A0A9WXA9_LYGHE</name>
<organism evidence="1">
    <name type="scientific">Lygus hesperus</name>
    <name type="common">Western plant bug</name>
    <dbReference type="NCBI Taxonomy" id="30085"/>
    <lineage>
        <taxon>Eukaryota</taxon>
        <taxon>Metazoa</taxon>
        <taxon>Ecdysozoa</taxon>
        <taxon>Arthropoda</taxon>
        <taxon>Hexapoda</taxon>
        <taxon>Insecta</taxon>
        <taxon>Pterygota</taxon>
        <taxon>Neoptera</taxon>
        <taxon>Paraneoptera</taxon>
        <taxon>Hemiptera</taxon>
        <taxon>Heteroptera</taxon>
        <taxon>Panheteroptera</taxon>
        <taxon>Cimicomorpha</taxon>
        <taxon>Miridae</taxon>
        <taxon>Mirini</taxon>
        <taxon>Lygus</taxon>
    </lineage>
</organism>
<evidence type="ECO:0000313" key="1">
    <source>
        <dbReference type="EMBL" id="JAG12061.1"/>
    </source>
</evidence>
<gene>
    <name evidence="1" type="primary">VPS72</name>
    <name evidence="1" type="ORF">CM83_105602</name>
</gene>
<reference evidence="1" key="1">
    <citation type="journal article" date="2014" name="PLoS ONE">
        <title>Transcriptome-Based Identification of ABC Transporters in the Western Tarnished Plant Bug Lygus hesperus.</title>
        <authorList>
            <person name="Hull J.J."/>
            <person name="Chaney K."/>
            <person name="Geib S.M."/>
            <person name="Fabrick J.A."/>
            <person name="Brent C.S."/>
            <person name="Walsh D."/>
            <person name="Lavine L.C."/>
        </authorList>
    </citation>
    <scope>NUCLEOTIDE SEQUENCE</scope>
</reference>
<dbReference type="EMBL" id="GBHO01031543">
    <property type="protein sequence ID" value="JAG12061.1"/>
    <property type="molecule type" value="Transcribed_RNA"/>
</dbReference>
<accession>A0A0A9WXA9</accession>
<reference evidence="1" key="2">
    <citation type="submission" date="2014-07" db="EMBL/GenBank/DDBJ databases">
        <authorList>
            <person name="Hull J."/>
        </authorList>
    </citation>
    <scope>NUCLEOTIDE SEQUENCE</scope>
</reference>
<sequence>MSCCHISHYRLLDNGHKLRRRHQFVVTGRTVDECIVKCPKMFQETQIWLESNRLLLNESKSQSVLFQLRRALQTVSTSHWVNNPSLFLSRASFLVSRSIAHCLFMNMLSCLDPICQQYAP</sequence>
<proteinExistence type="predicted"/>
<feature type="non-terminal residue" evidence="1">
    <location>
        <position position="120"/>
    </location>
</feature>
<dbReference type="AlphaFoldDB" id="A0A0A9WXA9"/>
<protein>
    <submittedName>
        <fullName evidence="1">Vacuolar protein sorting-associated protein 72</fullName>
    </submittedName>
</protein>